<dbReference type="FunFam" id="3.40.50.2000:FF:000056">
    <property type="entry name" value="Glycosyltransferase"/>
    <property type="match status" value="1"/>
</dbReference>
<evidence type="ECO:0000256" key="4">
    <source>
        <dbReference type="RuleBase" id="RU362057"/>
    </source>
</evidence>
<reference evidence="5" key="1">
    <citation type="submission" date="2020-06" db="EMBL/GenBank/DDBJ databases">
        <authorList>
            <person name="Li T."/>
            <person name="Hu X."/>
            <person name="Zhang T."/>
            <person name="Song X."/>
            <person name="Zhang H."/>
            <person name="Dai N."/>
            <person name="Sheng W."/>
            <person name="Hou X."/>
            <person name="Wei L."/>
        </authorList>
    </citation>
    <scope>NUCLEOTIDE SEQUENCE</scope>
    <source>
        <strain evidence="5">K16</strain>
        <tissue evidence="5">Leaf</tissue>
    </source>
</reference>
<name>A0AAE1WQV6_9LAMI</name>
<dbReference type="GO" id="GO:0080043">
    <property type="term" value="F:quercetin 3-O-glucosyltransferase activity"/>
    <property type="evidence" value="ECO:0007669"/>
    <property type="project" value="TreeGrafter"/>
</dbReference>
<evidence type="ECO:0000256" key="2">
    <source>
        <dbReference type="ARBA" id="ARBA00022679"/>
    </source>
</evidence>
<dbReference type="PANTHER" id="PTHR11926">
    <property type="entry name" value="GLUCOSYL/GLUCURONOSYL TRANSFERASES"/>
    <property type="match status" value="1"/>
</dbReference>
<gene>
    <name evidence="5" type="ORF">Sango_1267100</name>
</gene>
<dbReference type="InterPro" id="IPR002213">
    <property type="entry name" value="UDP_glucos_trans"/>
</dbReference>
<reference evidence="5" key="2">
    <citation type="journal article" date="2024" name="Plant">
        <title>Genomic evolution and insights into agronomic trait innovations of Sesamum species.</title>
        <authorList>
            <person name="Miao H."/>
            <person name="Wang L."/>
            <person name="Qu L."/>
            <person name="Liu H."/>
            <person name="Sun Y."/>
            <person name="Le M."/>
            <person name="Wang Q."/>
            <person name="Wei S."/>
            <person name="Zheng Y."/>
            <person name="Lin W."/>
            <person name="Duan Y."/>
            <person name="Cao H."/>
            <person name="Xiong S."/>
            <person name="Wang X."/>
            <person name="Wei L."/>
            <person name="Li C."/>
            <person name="Ma Q."/>
            <person name="Ju M."/>
            <person name="Zhao R."/>
            <person name="Li G."/>
            <person name="Mu C."/>
            <person name="Tian Q."/>
            <person name="Mei H."/>
            <person name="Zhang T."/>
            <person name="Gao T."/>
            <person name="Zhang H."/>
        </authorList>
    </citation>
    <scope>NUCLEOTIDE SEQUENCE</scope>
    <source>
        <strain evidence="5">K16</strain>
    </source>
</reference>
<comment type="caution">
    <text evidence="5">The sequence shown here is derived from an EMBL/GenBank/DDBJ whole genome shotgun (WGS) entry which is preliminary data.</text>
</comment>
<keyword evidence="2 3" id="KW-0808">Transferase</keyword>
<dbReference type="PROSITE" id="PS00375">
    <property type="entry name" value="UDPGT"/>
    <property type="match status" value="1"/>
</dbReference>
<dbReference type="Proteomes" id="UP001289374">
    <property type="component" value="Unassembled WGS sequence"/>
</dbReference>
<keyword evidence="6" id="KW-1185">Reference proteome</keyword>
<evidence type="ECO:0000313" key="6">
    <source>
        <dbReference type="Proteomes" id="UP001289374"/>
    </source>
</evidence>
<dbReference type="PANTHER" id="PTHR11926:SF1402">
    <property type="entry name" value="GLYCOSYLTRANSFERASE"/>
    <property type="match status" value="1"/>
</dbReference>
<dbReference type="InterPro" id="IPR035595">
    <property type="entry name" value="UDP_glycos_trans_CS"/>
</dbReference>
<sequence length="451" mass="50453">MTMMKKRTIILIPYPAQGHVTPMLKFASLLSNLGFRPVVITPEFIHRRISPQINPENGILCLSIPDGLDAETPRDFFSIERAMEENMPPVLEALLRKMIDELEEEEGGIACLVADLLASWAVDVAQRCGVAAAGFWPAMHASYRLIAAIPHLIQTGVISENGCPRNPSASICLSSNEPILTPNDLPWLIGSSSARISRFKFWTRTLQRAKTLRWLLTNTFPDECQSRKMARFSNYNPQQVLEIGSLIMQASEISTASFWEKDSSCLDWLDKQTMGSVLYVSFGSWVSPIGETKVKTLALSLQALRRPFIWVLGPTWRRGLPDGYVKSVANHGRIVAWAPQMEVLQHPSVGCYLTHCGWNSTMEAIQCKKPLLCYPIAGDQFLNCAYIVSTWKIGVKIEGFGMEEVEDGIIKVAEDDQVSWRIETLHENLYGKEGTTKAMSNLSTFIQDISK</sequence>
<dbReference type="EMBL" id="JACGWL010000007">
    <property type="protein sequence ID" value="KAK4397916.1"/>
    <property type="molecule type" value="Genomic_DNA"/>
</dbReference>
<evidence type="ECO:0000256" key="3">
    <source>
        <dbReference type="RuleBase" id="RU003718"/>
    </source>
</evidence>
<protein>
    <recommendedName>
        <fullName evidence="4">Glycosyltransferase</fullName>
        <ecNumber evidence="4">2.4.1.-</ecNumber>
    </recommendedName>
</protein>
<dbReference type="GO" id="GO:0080044">
    <property type="term" value="F:quercetin 7-O-glucosyltransferase activity"/>
    <property type="evidence" value="ECO:0007669"/>
    <property type="project" value="TreeGrafter"/>
</dbReference>
<evidence type="ECO:0000313" key="5">
    <source>
        <dbReference type="EMBL" id="KAK4397916.1"/>
    </source>
</evidence>
<comment type="similarity">
    <text evidence="1 3">Belongs to the UDP-glycosyltransferase family.</text>
</comment>
<keyword evidence="3" id="KW-0328">Glycosyltransferase</keyword>
<accession>A0AAE1WQV6</accession>
<organism evidence="5 6">
    <name type="scientific">Sesamum angolense</name>
    <dbReference type="NCBI Taxonomy" id="2727404"/>
    <lineage>
        <taxon>Eukaryota</taxon>
        <taxon>Viridiplantae</taxon>
        <taxon>Streptophyta</taxon>
        <taxon>Embryophyta</taxon>
        <taxon>Tracheophyta</taxon>
        <taxon>Spermatophyta</taxon>
        <taxon>Magnoliopsida</taxon>
        <taxon>eudicotyledons</taxon>
        <taxon>Gunneridae</taxon>
        <taxon>Pentapetalae</taxon>
        <taxon>asterids</taxon>
        <taxon>lamiids</taxon>
        <taxon>Lamiales</taxon>
        <taxon>Pedaliaceae</taxon>
        <taxon>Sesamum</taxon>
    </lineage>
</organism>
<dbReference type="EC" id="2.4.1.-" evidence="4"/>
<dbReference type="Gene3D" id="3.40.50.2000">
    <property type="entry name" value="Glycogen Phosphorylase B"/>
    <property type="match status" value="2"/>
</dbReference>
<dbReference type="AlphaFoldDB" id="A0AAE1WQV6"/>
<evidence type="ECO:0000256" key="1">
    <source>
        <dbReference type="ARBA" id="ARBA00009995"/>
    </source>
</evidence>
<proteinExistence type="inferred from homology"/>
<dbReference type="SUPFAM" id="SSF53756">
    <property type="entry name" value="UDP-Glycosyltransferase/glycogen phosphorylase"/>
    <property type="match status" value="1"/>
</dbReference>
<dbReference type="Pfam" id="PF00201">
    <property type="entry name" value="UDPGT"/>
    <property type="match status" value="1"/>
</dbReference>
<dbReference type="CDD" id="cd03784">
    <property type="entry name" value="GT1_Gtf-like"/>
    <property type="match status" value="1"/>
</dbReference>